<proteinExistence type="predicted"/>
<dbReference type="GO" id="GO:0005524">
    <property type="term" value="F:ATP binding"/>
    <property type="evidence" value="ECO:0007669"/>
    <property type="project" value="UniProtKB-KW"/>
</dbReference>
<evidence type="ECO:0000256" key="2">
    <source>
        <dbReference type="ARBA" id="ARBA00022475"/>
    </source>
</evidence>
<dbReference type="SMART" id="SM00382">
    <property type="entry name" value="AAA"/>
    <property type="match status" value="1"/>
</dbReference>
<dbReference type="Pfam" id="PF00005">
    <property type="entry name" value="ABC_tran"/>
    <property type="match status" value="1"/>
</dbReference>
<accession>A0ABN2SF47</accession>
<comment type="caution">
    <text evidence="11">The sequence shown here is derived from an EMBL/GenBank/DDBJ whole genome shotgun (WGS) entry which is preliminary data.</text>
</comment>
<dbReference type="InterPro" id="IPR015853">
    <property type="entry name" value="ABC_transpr_FbpC"/>
</dbReference>
<evidence type="ECO:0000256" key="8">
    <source>
        <dbReference type="ARBA" id="ARBA00023136"/>
    </source>
</evidence>
<dbReference type="PANTHER" id="PTHR42781:SF4">
    <property type="entry name" value="SPERMIDINE_PUTRESCINE IMPORT ATP-BINDING PROTEIN POTA"/>
    <property type="match status" value="1"/>
</dbReference>
<dbReference type="SUPFAM" id="SSF50331">
    <property type="entry name" value="MOP-like"/>
    <property type="match status" value="1"/>
</dbReference>
<keyword evidence="1" id="KW-0813">Transport</keyword>
<feature type="domain" description="ABC transporter" evidence="10">
    <location>
        <begin position="42"/>
        <end position="279"/>
    </location>
</feature>
<keyword evidence="4" id="KW-0547">Nucleotide-binding</keyword>
<feature type="region of interest" description="Disordered" evidence="9">
    <location>
        <begin position="1"/>
        <end position="36"/>
    </location>
</feature>
<dbReference type="SUPFAM" id="SSF52540">
    <property type="entry name" value="P-loop containing nucleoside triphosphate hydrolases"/>
    <property type="match status" value="1"/>
</dbReference>
<dbReference type="EMBL" id="BAAAPU010000008">
    <property type="protein sequence ID" value="GAA1985406.1"/>
    <property type="molecule type" value="Genomic_DNA"/>
</dbReference>
<evidence type="ECO:0000256" key="9">
    <source>
        <dbReference type="SAM" id="MobiDB-lite"/>
    </source>
</evidence>
<dbReference type="InterPro" id="IPR003593">
    <property type="entry name" value="AAA+_ATPase"/>
</dbReference>
<evidence type="ECO:0000256" key="5">
    <source>
        <dbReference type="ARBA" id="ARBA00022840"/>
    </source>
</evidence>
<evidence type="ECO:0000256" key="7">
    <source>
        <dbReference type="ARBA" id="ARBA00023065"/>
    </source>
</evidence>
<dbReference type="InterPro" id="IPR003439">
    <property type="entry name" value="ABC_transporter-like_ATP-bd"/>
</dbReference>
<dbReference type="PROSITE" id="PS50893">
    <property type="entry name" value="ABC_TRANSPORTER_2"/>
    <property type="match status" value="1"/>
</dbReference>
<evidence type="ECO:0000256" key="6">
    <source>
        <dbReference type="ARBA" id="ARBA00023004"/>
    </source>
</evidence>
<evidence type="ECO:0000256" key="3">
    <source>
        <dbReference type="ARBA" id="ARBA00022496"/>
    </source>
</evidence>
<name>A0ABN2SF47_9MICO</name>
<reference evidence="11 12" key="1">
    <citation type="journal article" date="2019" name="Int. J. Syst. Evol. Microbiol.">
        <title>The Global Catalogue of Microorganisms (GCM) 10K type strain sequencing project: providing services to taxonomists for standard genome sequencing and annotation.</title>
        <authorList>
            <consortium name="The Broad Institute Genomics Platform"/>
            <consortium name="The Broad Institute Genome Sequencing Center for Infectious Disease"/>
            <person name="Wu L."/>
            <person name="Ma J."/>
        </authorList>
    </citation>
    <scope>NUCLEOTIDE SEQUENCE [LARGE SCALE GENOMIC DNA]</scope>
    <source>
        <strain evidence="11 12">JCM 15628</strain>
    </source>
</reference>
<dbReference type="Proteomes" id="UP001500013">
    <property type="component" value="Unassembled WGS sequence"/>
</dbReference>
<keyword evidence="7" id="KW-0406">Ion transport</keyword>
<keyword evidence="5 11" id="KW-0067">ATP-binding</keyword>
<dbReference type="InterPro" id="IPR008995">
    <property type="entry name" value="Mo/tungstate-bd_C_term_dom"/>
</dbReference>
<evidence type="ECO:0000256" key="4">
    <source>
        <dbReference type="ARBA" id="ARBA00022741"/>
    </source>
</evidence>
<dbReference type="InterPro" id="IPR013611">
    <property type="entry name" value="Transp-assoc_OB_typ2"/>
</dbReference>
<keyword evidence="8" id="KW-0472">Membrane</keyword>
<evidence type="ECO:0000313" key="11">
    <source>
        <dbReference type="EMBL" id="GAA1985406.1"/>
    </source>
</evidence>
<protein>
    <submittedName>
        <fullName evidence="11">ABC transporter ATP-binding protein</fullName>
    </submittedName>
</protein>
<dbReference type="PROSITE" id="PS00211">
    <property type="entry name" value="ABC_TRANSPORTER_1"/>
    <property type="match status" value="1"/>
</dbReference>
<keyword evidence="12" id="KW-1185">Reference proteome</keyword>
<keyword evidence="2" id="KW-1003">Cell membrane</keyword>
<dbReference type="PANTHER" id="PTHR42781">
    <property type="entry name" value="SPERMIDINE/PUTRESCINE IMPORT ATP-BINDING PROTEIN POTA"/>
    <property type="match status" value="1"/>
</dbReference>
<dbReference type="InterPro" id="IPR017871">
    <property type="entry name" value="ABC_transporter-like_CS"/>
</dbReference>
<evidence type="ECO:0000256" key="1">
    <source>
        <dbReference type="ARBA" id="ARBA00022448"/>
    </source>
</evidence>
<dbReference type="Pfam" id="PF08402">
    <property type="entry name" value="TOBE_2"/>
    <property type="match status" value="1"/>
</dbReference>
<dbReference type="InterPro" id="IPR027417">
    <property type="entry name" value="P-loop_NTPase"/>
</dbReference>
<organism evidence="11 12">
    <name type="scientific">Terrabacter lapilli</name>
    <dbReference type="NCBI Taxonomy" id="436231"/>
    <lineage>
        <taxon>Bacteria</taxon>
        <taxon>Bacillati</taxon>
        <taxon>Actinomycetota</taxon>
        <taxon>Actinomycetes</taxon>
        <taxon>Micrococcales</taxon>
        <taxon>Intrasporangiaceae</taxon>
        <taxon>Terrabacter</taxon>
    </lineage>
</organism>
<feature type="compositionally biased region" description="Low complexity" evidence="9">
    <location>
        <begin position="14"/>
        <end position="31"/>
    </location>
</feature>
<dbReference type="CDD" id="cd03259">
    <property type="entry name" value="ABC_Carb_Solutes_like"/>
    <property type="match status" value="1"/>
</dbReference>
<sequence>MTPTARRTAPSDPASAQATGTATSAASRTASEQPYAAERGRLEVADLAKRFGAQQVLRGVTLSVEPGSTTAIVGPSGSGKTTLLRLIAGFERADAGTVVLSGRDLAAGDLWVPAHHRDVGYVAQDGALFPHLTVGQNIAFGMERAAGRAGRRATRARVGELLEMVSLDPALADRRPHEVSGGQQQRVALARALAREPELMLLDESFSALDAGLRVATRRTVGGVLRDAGITTVLVTHDQAEALSFADQVAVMRDGRLAQVDSPLEVYTRPVDRATAEFLGDAVMLEAWADGDTATCSLGTVRLAPTAHRGRVQLMLRPEQIRVDEHGPIRGVVLDTDYFGPESTVRLELRPGREPGCETSTLAREGQVIIIRHSSAFIAPRGTELRLRIEGEAIAFQPDA</sequence>
<dbReference type="Gene3D" id="3.40.50.300">
    <property type="entry name" value="P-loop containing nucleotide triphosphate hydrolases"/>
    <property type="match status" value="1"/>
</dbReference>
<evidence type="ECO:0000259" key="10">
    <source>
        <dbReference type="PROSITE" id="PS50893"/>
    </source>
</evidence>
<keyword evidence="3" id="KW-0410">Iron transport</keyword>
<keyword evidence="6" id="KW-0408">Iron</keyword>
<gene>
    <name evidence="11" type="ORF">GCM10009817_28560</name>
</gene>
<evidence type="ECO:0000313" key="12">
    <source>
        <dbReference type="Proteomes" id="UP001500013"/>
    </source>
</evidence>
<dbReference type="InterPro" id="IPR050093">
    <property type="entry name" value="ABC_SmlMolc_Importer"/>
</dbReference>